<dbReference type="FunCoup" id="E0VDK9">
    <property type="interactions" value="137"/>
</dbReference>
<dbReference type="InParanoid" id="E0VDK9"/>
<dbReference type="SUPFAM" id="SSF53474">
    <property type="entry name" value="alpha/beta-Hydrolases"/>
    <property type="match status" value="1"/>
</dbReference>
<evidence type="ECO:0000313" key="2">
    <source>
        <dbReference type="EnsemblMetazoa" id="PHUM118410-PA"/>
    </source>
</evidence>
<dbReference type="ESTHER" id="pedhc-e0vdk9">
    <property type="family name" value="ABHD18"/>
</dbReference>
<dbReference type="EMBL" id="AAZO01001393">
    <property type="status" value="NOT_ANNOTATED_CDS"/>
    <property type="molecule type" value="Genomic_DNA"/>
</dbReference>
<gene>
    <name evidence="2" type="primary">8238327</name>
    <name evidence="1" type="ORF">Phum_PHUM118410</name>
</gene>
<dbReference type="eggNOG" id="KOG1551">
    <property type="taxonomic scope" value="Eukaryota"/>
</dbReference>
<evidence type="ECO:0000313" key="3">
    <source>
        <dbReference type="Proteomes" id="UP000009046"/>
    </source>
</evidence>
<name>E0VDK9_PEDHC</name>
<dbReference type="CTD" id="8238327"/>
<reference evidence="1" key="2">
    <citation type="submission" date="2007-04" db="EMBL/GenBank/DDBJ databases">
        <title>The genome of the human body louse.</title>
        <authorList>
            <consortium name="The Human Body Louse Genome Consortium"/>
            <person name="Kirkness E."/>
            <person name="Walenz B."/>
            <person name="Hass B."/>
            <person name="Bruggner R."/>
            <person name="Strausberg R."/>
        </authorList>
    </citation>
    <scope>NUCLEOTIDE SEQUENCE</scope>
    <source>
        <strain evidence="1">USDA</strain>
    </source>
</reference>
<keyword evidence="3" id="KW-1185">Reference proteome</keyword>
<dbReference type="VEuPathDB" id="VectorBase:PHUM118410"/>
<reference evidence="1" key="1">
    <citation type="submission" date="2007-04" db="EMBL/GenBank/DDBJ databases">
        <title>Annotation of Pediculus humanus corporis strain USDA.</title>
        <authorList>
            <person name="Kirkness E."/>
            <person name="Hannick L."/>
            <person name="Hass B."/>
            <person name="Bruggner R."/>
            <person name="Lawson D."/>
            <person name="Bidwell S."/>
            <person name="Joardar V."/>
            <person name="Caler E."/>
            <person name="Walenz B."/>
            <person name="Inman J."/>
            <person name="Schobel S."/>
            <person name="Galinsky K."/>
            <person name="Amedeo P."/>
            <person name="Strausberg R."/>
        </authorList>
    </citation>
    <scope>NUCLEOTIDE SEQUENCE</scope>
    <source>
        <strain evidence="1">USDA</strain>
    </source>
</reference>
<dbReference type="STRING" id="121224.E0VDK9"/>
<dbReference type="InterPro" id="IPR029058">
    <property type="entry name" value="AB_hydrolase_fold"/>
</dbReference>
<dbReference type="AlphaFoldDB" id="E0VDK9"/>
<evidence type="ECO:0000313" key="1">
    <source>
        <dbReference type="EMBL" id="EEB11465.1"/>
    </source>
</evidence>
<dbReference type="HOGENOM" id="CLU_035640_0_0_1"/>
<dbReference type="OMA" id="MACLACT"/>
<evidence type="ECO:0008006" key="4">
    <source>
        <dbReference type="Google" id="ProtNLM"/>
    </source>
</evidence>
<organism>
    <name type="scientific">Pediculus humanus subsp. corporis</name>
    <name type="common">Body louse</name>
    <dbReference type="NCBI Taxonomy" id="121224"/>
    <lineage>
        <taxon>Eukaryota</taxon>
        <taxon>Metazoa</taxon>
        <taxon>Ecdysozoa</taxon>
        <taxon>Arthropoda</taxon>
        <taxon>Hexapoda</taxon>
        <taxon>Insecta</taxon>
        <taxon>Pterygota</taxon>
        <taxon>Neoptera</taxon>
        <taxon>Paraneoptera</taxon>
        <taxon>Psocodea</taxon>
        <taxon>Troctomorpha</taxon>
        <taxon>Phthiraptera</taxon>
        <taxon>Anoplura</taxon>
        <taxon>Pediculidae</taxon>
        <taxon>Pediculus</taxon>
    </lineage>
</organism>
<dbReference type="OrthoDB" id="9987145at2759"/>
<proteinExistence type="predicted"/>
<dbReference type="PANTHER" id="PTHR13617:SF14">
    <property type="entry name" value="PROTEIN ABHD18"/>
    <property type="match status" value="1"/>
</dbReference>
<dbReference type="EnsemblMetazoa" id="PHUM118410-RA">
    <property type="protein sequence ID" value="PHUM118410-PA"/>
    <property type="gene ID" value="PHUM118410"/>
</dbReference>
<dbReference type="Gene3D" id="3.40.50.1820">
    <property type="entry name" value="alpha/beta hydrolase"/>
    <property type="match status" value="1"/>
</dbReference>
<dbReference type="GeneID" id="8238327"/>
<reference evidence="2" key="3">
    <citation type="submission" date="2020-05" db="UniProtKB">
        <authorList>
            <consortium name="EnsemblMetazoa"/>
        </authorList>
    </citation>
    <scope>IDENTIFICATION</scope>
    <source>
        <strain evidence="2">USDA</strain>
    </source>
</reference>
<sequence length="511" mass="58735">MPISRLDTAYRSLVISKFFKKGWGKPENLKKLFEFRKIVSKRETCFPLVDTDYPVTITKEINYSDSILLEGQFLSPFEEYLPGLLPQVSKTAYFQMLLPKKWKSSHYKPVCLHLAGTGDHFFFRRRNLMAKPLLKEAGIGALLLENPFYGLRKPKDQRWSSLHNVSDIFVMGGCLILESLVLFHWCKRNGFGPFGLTGISMGGHMASLAATNIPEPIVLVPCLSWTTASGVFTRGVMSSAINWELLEHQYFSDESYCKEIKHMVKIIDNHDCFAAGQHFVKNYPESLSRVEKLSTSTEINEFEGSEKGNKNYISNFSTLDFNRSNINSNEEYKIKKDLKNLFTVEGLTGKIVNESLEKTKNKLLEYSFLKNKENEKELLTKDNEKELLTKENSHLFEDGKNKIDKEKLEALQFMCGIMDECTHLKNFSIPYDTELIISVTAKDDAYVPRDGLTDFQDLWRGSEVRYLNSGHIGAFLLHQKFFRLAIIDAYEKLKAKYYKNEKKAEHVNGET</sequence>
<dbReference type="Pfam" id="PF09752">
    <property type="entry name" value="ABHD18"/>
    <property type="match status" value="1"/>
</dbReference>
<dbReference type="PANTHER" id="PTHR13617">
    <property type="entry name" value="PROTEIN ABHD18"/>
    <property type="match status" value="1"/>
</dbReference>
<dbReference type="InterPro" id="IPR019149">
    <property type="entry name" value="ABHD18"/>
</dbReference>
<dbReference type="Proteomes" id="UP000009046">
    <property type="component" value="Unassembled WGS sequence"/>
</dbReference>
<accession>E0VDK9</accession>
<protein>
    <recommendedName>
        <fullName evidence="4">Protein ABHD18</fullName>
    </recommendedName>
</protein>
<dbReference type="RefSeq" id="XP_002424203.1">
    <property type="nucleotide sequence ID" value="XM_002424158.1"/>
</dbReference>
<dbReference type="KEGG" id="phu:Phum_PHUM118410"/>
<dbReference type="EMBL" id="DS235078">
    <property type="protein sequence ID" value="EEB11465.1"/>
    <property type="molecule type" value="Genomic_DNA"/>
</dbReference>